<comment type="caution">
    <text evidence="1">The sequence shown here is derived from an EMBL/GenBank/DDBJ whole genome shotgun (WGS) entry which is preliminary data.</text>
</comment>
<name>A0ABS9SR84_9BACT</name>
<dbReference type="EMBL" id="JAKWBL010000005">
    <property type="protein sequence ID" value="MCH5600895.1"/>
    <property type="molecule type" value="Genomic_DNA"/>
</dbReference>
<proteinExistence type="predicted"/>
<reference evidence="1 2" key="1">
    <citation type="submission" date="2022-02" db="EMBL/GenBank/DDBJ databases">
        <authorList>
            <person name="Min J."/>
        </authorList>
    </citation>
    <scope>NUCLEOTIDE SEQUENCE [LARGE SCALE GENOMIC DNA]</scope>
    <source>
        <strain evidence="1 2">GR10-1</strain>
    </source>
</reference>
<gene>
    <name evidence="1" type="ORF">MKP09_24780</name>
</gene>
<accession>A0ABS9SR84</accession>
<evidence type="ECO:0000313" key="1">
    <source>
        <dbReference type="EMBL" id="MCH5600895.1"/>
    </source>
</evidence>
<keyword evidence="2" id="KW-1185">Reference proteome</keyword>
<dbReference type="Proteomes" id="UP001202248">
    <property type="component" value="Unassembled WGS sequence"/>
</dbReference>
<protein>
    <submittedName>
        <fullName evidence="1">Uncharacterized protein</fullName>
    </submittedName>
</protein>
<dbReference type="RefSeq" id="WP_240833416.1">
    <property type="nucleotide sequence ID" value="NZ_JAKWBL010000005.1"/>
</dbReference>
<sequence length="236" mass="27868">MSEKLDLLIEYYAEEMATLQQLMDKEIEIENNYLAASWYQQGFYKAKHQYDLLNSFKDSPFSEKERALKRIDEIKIKLENCEEGDPEHFKFSTLLSFAEEQYQTQILPASIEMENTQPDGLDQALKKLFNKEIKGFDLVINKRTNFRFKITRSVNKVFVTLPDINSLKKSGRLDDFDIRSLQQIGFVLKSKPLRLLNKFSLKNKEEINNIKTFLSRWYFSRFGFGIGQTLGYIEMY</sequence>
<organism evidence="1 2">
    <name type="scientific">Niabella ginsengisoli</name>
    <dbReference type="NCBI Taxonomy" id="522298"/>
    <lineage>
        <taxon>Bacteria</taxon>
        <taxon>Pseudomonadati</taxon>
        <taxon>Bacteroidota</taxon>
        <taxon>Chitinophagia</taxon>
        <taxon>Chitinophagales</taxon>
        <taxon>Chitinophagaceae</taxon>
        <taxon>Niabella</taxon>
    </lineage>
</organism>
<evidence type="ECO:0000313" key="2">
    <source>
        <dbReference type="Proteomes" id="UP001202248"/>
    </source>
</evidence>